<sequence>MEHSYVKNTPPPDKKRRITAYCCVPQCSNYICEAIWGHTFPKIGAERKKWEVALKMGKPASASMRVCSAHFVPTDYFPGAKKRHKLFPHAVPSQNLPKRVCDKSESSPQKRQKEARRNRLHSRRHNKNNIETVSENESDVEEGGNTQDDFVCENISWDASTQANLAFSSSASLKKLSETRSLADLICDLSITNDKACQACLGTESDASTEEKKSVTLPALLDSDAKLFTFAGIHSVELLEGLIDCVSDLDTGSSANKKILPVKDRVLLTMVKIKLNMSFTAIGVLFNIGRQTCSNYFKNMAPMLARVLKVMIPFPGPEDIRLNLPRSFKKYRNTRIILDCAETHIEKSKCLKCRVLTWSQYKKNHTAKYDLGITPSGLLTEVSEPYGGRASDKLIVNQSRVLDKLDYGDAVMVDKGFQIEKECLLRNVSLIRPPFLRKKKQLSQQEALETADIARARVHVERVIQRLREYNLIKGPIPWSVLPFFHSVLLIVAGLTNLGPPVISTGRFM</sequence>
<feature type="compositionally biased region" description="Basic residues" evidence="7">
    <location>
        <begin position="118"/>
        <end position="127"/>
    </location>
</feature>
<evidence type="ECO:0000256" key="3">
    <source>
        <dbReference type="ARBA" id="ARBA00022771"/>
    </source>
</evidence>
<dbReference type="InterPro" id="IPR038441">
    <property type="entry name" value="THAP_Znf_sf"/>
</dbReference>
<evidence type="ECO:0000256" key="7">
    <source>
        <dbReference type="SAM" id="MobiDB-lite"/>
    </source>
</evidence>
<keyword evidence="5 6" id="KW-0238">DNA-binding</keyword>
<evidence type="ECO:0000259" key="8">
    <source>
        <dbReference type="PROSITE" id="PS50950"/>
    </source>
</evidence>
<dbReference type="SMART" id="SM00692">
    <property type="entry name" value="DM3"/>
    <property type="match status" value="1"/>
</dbReference>
<dbReference type="RefSeq" id="XP_034256871.1">
    <property type="nucleotide sequence ID" value="XM_034400980.1"/>
</dbReference>
<dbReference type="AlphaFoldDB" id="A0A6P9AMR9"/>
<evidence type="ECO:0000256" key="2">
    <source>
        <dbReference type="ARBA" id="ARBA00022723"/>
    </source>
</evidence>
<protein>
    <submittedName>
        <fullName evidence="10">Uncharacterized protein LOC117654377</fullName>
    </submittedName>
</protein>
<reference evidence="10" key="1">
    <citation type="submission" date="2025-08" db="UniProtKB">
        <authorList>
            <consortium name="RefSeq"/>
        </authorList>
    </citation>
    <scope>IDENTIFICATION</scope>
    <source>
        <tissue evidence="10">Total insect</tissue>
    </source>
</reference>
<dbReference type="PANTHER" id="PTHR23080">
    <property type="entry name" value="THAP DOMAIN PROTEIN"/>
    <property type="match status" value="1"/>
</dbReference>
<accession>A0A6P9AMR9</accession>
<dbReference type="InterPro" id="IPR006612">
    <property type="entry name" value="THAP_Znf"/>
</dbReference>
<name>A0A6P9AMR9_THRPL</name>
<evidence type="ECO:0000313" key="9">
    <source>
        <dbReference type="Proteomes" id="UP000515158"/>
    </source>
</evidence>
<proteinExistence type="predicted"/>
<dbReference type="PROSITE" id="PS50950">
    <property type="entry name" value="ZF_THAP"/>
    <property type="match status" value="1"/>
</dbReference>
<dbReference type="SMART" id="SM00980">
    <property type="entry name" value="THAP"/>
    <property type="match status" value="1"/>
</dbReference>
<dbReference type="Pfam" id="PF05485">
    <property type="entry name" value="THAP"/>
    <property type="match status" value="1"/>
</dbReference>
<dbReference type="PANTHER" id="PTHR23080:SF141">
    <property type="entry name" value="TRANSPOSASE HELIX-TURN-HELIX DOMAIN-CONTAINING PROTEIN"/>
    <property type="match status" value="1"/>
</dbReference>
<keyword evidence="2" id="KW-0479">Metal-binding</keyword>
<dbReference type="Pfam" id="PF13613">
    <property type="entry name" value="HTH_Tnp_4"/>
    <property type="match status" value="1"/>
</dbReference>
<dbReference type="Proteomes" id="UP000515158">
    <property type="component" value="Unplaced"/>
</dbReference>
<organism evidence="10">
    <name type="scientific">Thrips palmi</name>
    <name type="common">Melon thrips</name>
    <dbReference type="NCBI Taxonomy" id="161013"/>
    <lineage>
        <taxon>Eukaryota</taxon>
        <taxon>Metazoa</taxon>
        <taxon>Ecdysozoa</taxon>
        <taxon>Arthropoda</taxon>
        <taxon>Hexapoda</taxon>
        <taxon>Insecta</taxon>
        <taxon>Pterygota</taxon>
        <taxon>Neoptera</taxon>
        <taxon>Paraneoptera</taxon>
        <taxon>Thysanoptera</taxon>
        <taxon>Terebrantia</taxon>
        <taxon>Thripoidea</taxon>
        <taxon>Thripidae</taxon>
        <taxon>Thrips</taxon>
    </lineage>
</organism>
<dbReference type="SUPFAM" id="SSF57716">
    <property type="entry name" value="Glucocorticoid receptor-like (DNA-binding domain)"/>
    <property type="match status" value="1"/>
</dbReference>
<evidence type="ECO:0000256" key="4">
    <source>
        <dbReference type="ARBA" id="ARBA00022833"/>
    </source>
</evidence>
<dbReference type="GO" id="GO:0003677">
    <property type="term" value="F:DNA binding"/>
    <property type="evidence" value="ECO:0007669"/>
    <property type="project" value="UniProtKB-UniRule"/>
</dbReference>
<dbReference type="InParanoid" id="A0A6P9AMR9"/>
<feature type="region of interest" description="Disordered" evidence="7">
    <location>
        <begin position="94"/>
        <end position="145"/>
    </location>
</feature>
<dbReference type="InterPro" id="IPR027805">
    <property type="entry name" value="Transposase_HTH_dom"/>
</dbReference>
<evidence type="ECO:0000313" key="10">
    <source>
        <dbReference type="RefSeq" id="XP_034256871.1"/>
    </source>
</evidence>
<keyword evidence="3 6" id="KW-0863">Zinc-finger</keyword>
<dbReference type="OrthoDB" id="6598185at2759"/>
<evidence type="ECO:0000256" key="6">
    <source>
        <dbReference type="PROSITE-ProRule" id="PRU00309"/>
    </source>
</evidence>
<evidence type="ECO:0000256" key="1">
    <source>
        <dbReference type="ARBA" id="ARBA00001968"/>
    </source>
</evidence>
<dbReference type="GeneID" id="117654377"/>
<dbReference type="GO" id="GO:0008270">
    <property type="term" value="F:zinc ion binding"/>
    <property type="evidence" value="ECO:0007669"/>
    <property type="project" value="UniProtKB-KW"/>
</dbReference>
<dbReference type="Gene3D" id="6.20.210.20">
    <property type="entry name" value="THAP domain"/>
    <property type="match status" value="1"/>
</dbReference>
<keyword evidence="4" id="KW-0862">Zinc</keyword>
<feature type="domain" description="THAP-type" evidence="8">
    <location>
        <begin position="18"/>
        <end position="95"/>
    </location>
</feature>
<dbReference type="InterPro" id="IPR027806">
    <property type="entry name" value="HARBI1_dom"/>
</dbReference>
<evidence type="ECO:0000256" key="5">
    <source>
        <dbReference type="ARBA" id="ARBA00023125"/>
    </source>
</evidence>
<dbReference type="KEGG" id="tpal:117654377"/>
<gene>
    <name evidence="10" type="primary">LOC117654377</name>
</gene>
<comment type="cofactor">
    <cofactor evidence="1">
        <name>a divalent metal cation</name>
        <dbReference type="ChEBI" id="CHEBI:60240"/>
    </cofactor>
</comment>
<keyword evidence="9" id="KW-1185">Reference proteome</keyword>
<dbReference type="Pfam" id="PF13359">
    <property type="entry name" value="DDE_Tnp_4"/>
    <property type="match status" value="1"/>
</dbReference>